<sequence>MSSNVHHMSNSIPSLYSKGTNHYPTYEAKPTIIASIINESTPSTLLVRDHNLSHNLKSNTENTPNHKNAQPSAIDIPIGYQRAVIGACYSPHQQPITSFSINCSESGINNISSCDSAIPHGICDRVTASTNSNADLINSRVELSTYEKINSTSSSAESVCSLSGGAVGANVLTLRNKKSAKSTSKYDSSGAIINNCSTITSLKSFVDVQDSELLASPSYCRPKKTQRVKDYGRNQNDGELSFEPNQIITNVRRSNEPGWLEGILNGKSGLIPENYVEILK</sequence>
<dbReference type="AlphaFoldDB" id="A0A182WYX0"/>
<dbReference type="SMART" id="SM00326">
    <property type="entry name" value="SH3"/>
    <property type="match status" value="1"/>
</dbReference>
<dbReference type="STRING" id="34691.A0A182WYX0"/>
<reference evidence="4" key="1">
    <citation type="submission" date="2020-05" db="UniProtKB">
        <authorList>
            <consortium name="EnsemblMetazoa"/>
        </authorList>
    </citation>
    <scope>IDENTIFICATION</scope>
    <source>
        <strain evidence="4">SANGQUA</strain>
    </source>
</reference>
<dbReference type="EnsemblMetazoa" id="AQUA002731-RA">
    <property type="protein sequence ID" value="AQUA002731-PA"/>
    <property type="gene ID" value="AQUA002731"/>
</dbReference>
<dbReference type="PROSITE" id="PS50002">
    <property type="entry name" value="SH3"/>
    <property type="match status" value="1"/>
</dbReference>
<proteinExistence type="predicted"/>
<name>A0A182WYX0_ANOQN</name>
<evidence type="ECO:0000313" key="5">
    <source>
        <dbReference type="Proteomes" id="UP000076407"/>
    </source>
</evidence>
<keyword evidence="5" id="KW-1185">Reference proteome</keyword>
<feature type="domain" description="SH3" evidence="3">
    <location>
        <begin position="215"/>
        <end position="280"/>
    </location>
</feature>
<dbReference type="Gene3D" id="2.30.30.40">
    <property type="entry name" value="SH3 Domains"/>
    <property type="match status" value="1"/>
</dbReference>
<evidence type="ECO:0000313" key="4">
    <source>
        <dbReference type="EnsemblMetazoa" id="AQUA002731-PA"/>
    </source>
</evidence>
<dbReference type="Pfam" id="PF14604">
    <property type="entry name" value="SH3_9"/>
    <property type="match status" value="1"/>
</dbReference>
<dbReference type="SUPFAM" id="SSF50044">
    <property type="entry name" value="SH3-domain"/>
    <property type="match status" value="1"/>
</dbReference>
<keyword evidence="1 2" id="KW-0728">SH3 domain</keyword>
<dbReference type="InterPro" id="IPR001452">
    <property type="entry name" value="SH3_domain"/>
</dbReference>
<dbReference type="VEuPathDB" id="VectorBase:AQUA002731"/>
<dbReference type="InterPro" id="IPR036028">
    <property type="entry name" value="SH3-like_dom_sf"/>
</dbReference>
<evidence type="ECO:0000259" key="3">
    <source>
        <dbReference type="PROSITE" id="PS50002"/>
    </source>
</evidence>
<accession>A0A182WYX0</accession>
<evidence type="ECO:0000256" key="2">
    <source>
        <dbReference type="PROSITE-ProRule" id="PRU00192"/>
    </source>
</evidence>
<evidence type="ECO:0000256" key="1">
    <source>
        <dbReference type="ARBA" id="ARBA00022443"/>
    </source>
</evidence>
<organism evidence="4 5">
    <name type="scientific">Anopheles quadriannulatus</name>
    <name type="common">Mosquito</name>
    <dbReference type="NCBI Taxonomy" id="34691"/>
    <lineage>
        <taxon>Eukaryota</taxon>
        <taxon>Metazoa</taxon>
        <taxon>Ecdysozoa</taxon>
        <taxon>Arthropoda</taxon>
        <taxon>Hexapoda</taxon>
        <taxon>Insecta</taxon>
        <taxon>Pterygota</taxon>
        <taxon>Neoptera</taxon>
        <taxon>Endopterygota</taxon>
        <taxon>Diptera</taxon>
        <taxon>Nematocera</taxon>
        <taxon>Culicoidea</taxon>
        <taxon>Culicidae</taxon>
        <taxon>Anophelinae</taxon>
        <taxon>Anopheles</taxon>
    </lineage>
</organism>
<dbReference type="Proteomes" id="UP000076407">
    <property type="component" value="Unassembled WGS sequence"/>
</dbReference>
<protein>
    <recommendedName>
        <fullName evidence="3">SH3 domain-containing protein</fullName>
    </recommendedName>
</protein>